<reference evidence="2 3" key="1">
    <citation type="submission" date="2024-04" db="EMBL/GenBank/DDBJ databases">
        <title>Complete genome sequence of Fusarium acuminatum.</title>
        <authorList>
            <person name="Lan B."/>
        </authorList>
    </citation>
    <scope>NUCLEOTIDE SEQUENCE [LARGE SCALE GENOMIC DNA]</scope>
    <source>
        <strain evidence="2">1A</strain>
    </source>
</reference>
<feature type="region of interest" description="Disordered" evidence="1">
    <location>
        <begin position="138"/>
        <end position="160"/>
    </location>
</feature>
<evidence type="ECO:0000313" key="3">
    <source>
        <dbReference type="Proteomes" id="UP001489902"/>
    </source>
</evidence>
<dbReference type="Proteomes" id="UP001489902">
    <property type="component" value="Chromosome 5"/>
</dbReference>
<dbReference type="EMBL" id="CP151264">
    <property type="protein sequence ID" value="WZH48131.1"/>
    <property type="molecule type" value="Genomic_DNA"/>
</dbReference>
<keyword evidence="3" id="KW-1185">Reference proteome</keyword>
<accession>A0ABZ2X5L3</accession>
<feature type="compositionally biased region" description="Gly residues" evidence="1">
    <location>
        <begin position="145"/>
        <end position="157"/>
    </location>
</feature>
<feature type="compositionally biased region" description="Acidic residues" evidence="1">
    <location>
        <begin position="258"/>
        <end position="270"/>
    </location>
</feature>
<feature type="region of interest" description="Disordered" evidence="1">
    <location>
        <begin position="250"/>
        <end position="270"/>
    </location>
</feature>
<protein>
    <submittedName>
        <fullName evidence="2">Uncharacterized protein</fullName>
    </submittedName>
</protein>
<feature type="region of interest" description="Disordered" evidence="1">
    <location>
        <begin position="201"/>
        <end position="232"/>
    </location>
</feature>
<organism evidence="2 3">
    <name type="scientific">Fusarium acuminatum</name>
    <dbReference type="NCBI Taxonomy" id="5515"/>
    <lineage>
        <taxon>Eukaryota</taxon>
        <taxon>Fungi</taxon>
        <taxon>Dikarya</taxon>
        <taxon>Ascomycota</taxon>
        <taxon>Pezizomycotina</taxon>
        <taxon>Sordariomycetes</taxon>
        <taxon>Hypocreomycetidae</taxon>
        <taxon>Hypocreales</taxon>
        <taxon>Nectriaceae</taxon>
        <taxon>Fusarium</taxon>
        <taxon>Fusarium tricinctum species complex</taxon>
    </lineage>
</organism>
<proteinExistence type="predicted"/>
<evidence type="ECO:0000256" key="1">
    <source>
        <dbReference type="SAM" id="MobiDB-lite"/>
    </source>
</evidence>
<evidence type="ECO:0000313" key="2">
    <source>
        <dbReference type="EMBL" id="WZH48131.1"/>
    </source>
</evidence>
<gene>
    <name evidence="2" type="ORF">QYS62_009297</name>
</gene>
<sequence length="270" mass="29689">MAFSDRAKKYWIIPEECLDPDDLVLGSILKYPNDPIDILNRKEVEPIDPSAIISEREQATKGFSDALDTGFGSKIGASPVLAVVLGASPFVEGNWKKGTSYTFEATKVRAQRFIPTAGYWAPVYMVVGTAVARTLSRRAKKSRGRGGGGGMGIGPPGLGVEVSAELNANRDTESTYHDSTDEDVVLAYRLCRFQYSKRKDEFKRRDQDETDHARYSLEEQLGSEEEEEEDDAYVATFSYFDGEDVAASETDMAGFVEGVDEEEGSDASSE</sequence>
<feature type="compositionally biased region" description="Acidic residues" evidence="1">
    <location>
        <begin position="221"/>
        <end position="232"/>
    </location>
</feature>
<feature type="compositionally biased region" description="Basic and acidic residues" evidence="1">
    <location>
        <begin position="201"/>
        <end position="217"/>
    </location>
</feature>
<name>A0ABZ2X5L3_9HYPO</name>